<comment type="similarity">
    <text evidence="1">Belongs to the transferase hexapeptide repeat family.</text>
</comment>
<dbReference type="GO" id="GO:0008374">
    <property type="term" value="F:O-acyltransferase activity"/>
    <property type="evidence" value="ECO:0007669"/>
    <property type="project" value="TreeGrafter"/>
</dbReference>
<dbReference type="Proteomes" id="UP000184245">
    <property type="component" value="Unassembled WGS sequence"/>
</dbReference>
<gene>
    <name evidence="3" type="ORF">SAMN02745158_02421</name>
</gene>
<dbReference type="SUPFAM" id="SSF51161">
    <property type="entry name" value="Trimeric LpxA-like enzymes"/>
    <property type="match status" value="1"/>
</dbReference>
<dbReference type="InterPro" id="IPR001451">
    <property type="entry name" value="Hexapep"/>
</dbReference>
<dbReference type="PANTHER" id="PTHR23416:SF23">
    <property type="entry name" value="ACETYLTRANSFERASE C18B11.09C-RELATED"/>
    <property type="match status" value="1"/>
</dbReference>
<dbReference type="EMBL" id="FQVI01000012">
    <property type="protein sequence ID" value="SHF07117.1"/>
    <property type="molecule type" value="Genomic_DNA"/>
</dbReference>
<accession>A0A1M4YNA2</accession>
<dbReference type="CDD" id="cd04647">
    <property type="entry name" value="LbH_MAT_like"/>
    <property type="match status" value="1"/>
</dbReference>
<reference evidence="3 4" key="1">
    <citation type="submission" date="2016-11" db="EMBL/GenBank/DDBJ databases">
        <authorList>
            <person name="Jaros S."/>
            <person name="Januszkiewicz K."/>
            <person name="Wedrychowicz H."/>
        </authorList>
    </citation>
    <scope>NUCLEOTIDE SEQUENCE [LARGE SCALE GENOMIC DNA]</scope>
    <source>
        <strain evidence="3 4">DSM 17459</strain>
    </source>
</reference>
<organism evidence="3 4">
    <name type="scientific">Lactonifactor longoviformis DSM 17459</name>
    <dbReference type="NCBI Taxonomy" id="1122155"/>
    <lineage>
        <taxon>Bacteria</taxon>
        <taxon>Bacillati</taxon>
        <taxon>Bacillota</taxon>
        <taxon>Clostridia</taxon>
        <taxon>Eubacteriales</taxon>
        <taxon>Clostridiaceae</taxon>
        <taxon>Lactonifactor</taxon>
    </lineage>
</organism>
<dbReference type="PANTHER" id="PTHR23416">
    <property type="entry name" value="SIALIC ACID SYNTHASE-RELATED"/>
    <property type="match status" value="1"/>
</dbReference>
<proteinExistence type="inferred from homology"/>
<dbReference type="InterPro" id="IPR011004">
    <property type="entry name" value="Trimer_LpxA-like_sf"/>
</dbReference>
<keyword evidence="2 3" id="KW-0808">Transferase</keyword>
<dbReference type="AlphaFoldDB" id="A0A1M4YNA2"/>
<evidence type="ECO:0000256" key="1">
    <source>
        <dbReference type="ARBA" id="ARBA00007274"/>
    </source>
</evidence>
<evidence type="ECO:0000313" key="4">
    <source>
        <dbReference type="Proteomes" id="UP000184245"/>
    </source>
</evidence>
<dbReference type="InterPro" id="IPR051159">
    <property type="entry name" value="Hexapeptide_acetyltransf"/>
</dbReference>
<evidence type="ECO:0000256" key="2">
    <source>
        <dbReference type="ARBA" id="ARBA00022679"/>
    </source>
</evidence>
<name>A0A1M4YNA2_9CLOT</name>
<keyword evidence="4" id="KW-1185">Reference proteome</keyword>
<evidence type="ECO:0000313" key="3">
    <source>
        <dbReference type="EMBL" id="SHF07117.1"/>
    </source>
</evidence>
<dbReference type="Gene3D" id="2.160.10.10">
    <property type="entry name" value="Hexapeptide repeat proteins"/>
    <property type="match status" value="1"/>
</dbReference>
<dbReference type="RefSeq" id="WP_072852082.1">
    <property type="nucleotide sequence ID" value="NZ_FQVI01000012.1"/>
</dbReference>
<dbReference type="STRING" id="1122155.SAMN02745158_02421"/>
<dbReference type="GO" id="GO:0005829">
    <property type="term" value="C:cytosol"/>
    <property type="evidence" value="ECO:0007669"/>
    <property type="project" value="TreeGrafter"/>
</dbReference>
<sequence length="196" mass="21714">MGIKLKIKTIIGKAYAKVYHYDSKYLSGRWFTAEQNYIGWNWVIKNGPNCHRRGTNLSCPWPASADSRIVGATNIEFHPDDLNNFQHFGCYFQGKGRITIGKGTWIAPNVGIITANHNAWDLDKHDDAKPVIIGEDCWIGMNSIILPGVELGCRTIVGAGAVVTKSFKEGFCIVAGNPAKLIKKMEIDNNAYNINS</sequence>
<protein>
    <submittedName>
        <fullName evidence="3">Hexapeptide repeat of succinyl-transferase</fullName>
    </submittedName>
</protein>
<dbReference type="OrthoDB" id="9801697at2"/>
<dbReference type="Pfam" id="PF14602">
    <property type="entry name" value="Hexapep_2"/>
    <property type="match status" value="1"/>
</dbReference>